<accession>A0AAV2H0V8</accession>
<feature type="region of interest" description="Disordered" evidence="2">
    <location>
        <begin position="233"/>
        <end position="264"/>
    </location>
</feature>
<evidence type="ECO:0000313" key="5">
    <source>
        <dbReference type="Proteomes" id="UP001497497"/>
    </source>
</evidence>
<feature type="domain" description="Helicase C-terminal" evidence="3">
    <location>
        <begin position="1"/>
        <end position="129"/>
    </location>
</feature>
<feature type="compositionally biased region" description="Polar residues" evidence="2">
    <location>
        <begin position="173"/>
        <end position="189"/>
    </location>
</feature>
<dbReference type="GO" id="GO:0006281">
    <property type="term" value="P:DNA repair"/>
    <property type="evidence" value="ECO:0007669"/>
    <property type="project" value="TreeGrafter"/>
</dbReference>
<comment type="caution">
    <text evidence="4">The sequence shown here is derived from an EMBL/GenBank/DDBJ whole genome shotgun (WGS) entry which is preliminary data.</text>
</comment>
<keyword evidence="1" id="KW-0378">Hydrolase</keyword>
<gene>
    <name evidence="4" type="ORF">GSLYS_00000920001</name>
</gene>
<organism evidence="4 5">
    <name type="scientific">Lymnaea stagnalis</name>
    <name type="common">Great pond snail</name>
    <name type="synonym">Helix stagnalis</name>
    <dbReference type="NCBI Taxonomy" id="6523"/>
    <lineage>
        <taxon>Eukaryota</taxon>
        <taxon>Metazoa</taxon>
        <taxon>Spiralia</taxon>
        <taxon>Lophotrochozoa</taxon>
        <taxon>Mollusca</taxon>
        <taxon>Gastropoda</taxon>
        <taxon>Heterobranchia</taxon>
        <taxon>Euthyneura</taxon>
        <taxon>Panpulmonata</taxon>
        <taxon>Hygrophila</taxon>
        <taxon>Lymnaeoidea</taxon>
        <taxon>Lymnaeidae</taxon>
        <taxon>Lymnaea</taxon>
    </lineage>
</organism>
<dbReference type="InterPro" id="IPR027417">
    <property type="entry name" value="P-loop_NTPase"/>
</dbReference>
<feature type="compositionally biased region" description="Polar residues" evidence="2">
    <location>
        <begin position="250"/>
        <end position="261"/>
    </location>
</feature>
<dbReference type="CDD" id="cd18793">
    <property type="entry name" value="SF2_C_SNF"/>
    <property type="match status" value="1"/>
</dbReference>
<feature type="compositionally biased region" description="Basic and acidic residues" evidence="2">
    <location>
        <begin position="233"/>
        <end position="242"/>
    </location>
</feature>
<dbReference type="GO" id="GO:0016787">
    <property type="term" value="F:hydrolase activity"/>
    <property type="evidence" value="ECO:0007669"/>
    <property type="project" value="UniProtKB-KW"/>
</dbReference>
<evidence type="ECO:0000259" key="3">
    <source>
        <dbReference type="PROSITE" id="PS51194"/>
    </source>
</evidence>
<feature type="compositionally biased region" description="Polar residues" evidence="2">
    <location>
        <begin position="209"/>
        <end position="221"/>
    </location>
</feature>
<protein>
    <recommendedName>
        <fullName evidence="3">Helicase C-terminal domain-containing protein</fullName>
    </recommendedName>
</protein>
<evidence type="ECO:0000313" key="4">
    <source>
        <dbReference type="EMBL" id="CAL1526743.1"/>
    </source>
</evidence>
<keyword evidence="5" id="KW-1185">Reference proteome</keyword>
<dbReference type="SUPFAM" id="SSF52540">
    <property type="entry name" value="P-loop containing nucleoside triphosphate hydrolases"/>
    <property type="match status" value="1"/>
</dbReference>
<feature type="compositionally biased region" description="Basic residues" evidence="2">
    <location>
        <begin position="192"/>
        <end position="204"/>
    </location>
</feature>
<dbReference type="Proteomes" id="UP001497497">
    <property type="component" value="Unassembled WGS sequence"/>
</dbReference>
<dbReference type="EMBL" id="CAXITT010000008">
    <property type="protein sequence ID" value="CAL1526743.1"/>
    <property type="molecule type" value="Genomic_DNA"/>
</dbReference>
<dbReference type="InterPro" id="IPR001650">
    <property type="entry name" value="Helicase_C-like"/>
</dbReference>
<name>A0AAV2H0V8_LYMST</name>
<dbReference type="GO" id="GO:0043596">
    <property type="term" value="C:nuclear replication fork"/>
    <property type="evidence" value="ECO:0007669"/>
    <property type="project" value="TreeGrafter"/>
</dbReference>
<dbReference type="PROSITE" id="PS51194">
    <property type="entry name" value="HELICASE_CTER"/>
    <property type="match status" value="1"/>
</dbReference>
<evidence type="ECO:0000256" key="1">
    <source>
        <dbReference type="ARBA" id="ARBA00022801"/>
    </source>
</evidence>
<dbReference type="SMART" id="SM00490">
    <property type="entry name" value="HELICc"/>
    <property type="match status" value="1"/>
</dbReference>
<dbReference type="GO" id="GO:0031297">
    <property type="term" value="P:replication fork processing"/>
    <property type="evidence" value="ECO:0007669"/>
    <property type="project" value="TreeGrafter"/>
</dbReference>
<feature type="region of interest" description="Disordered" evidence="2">
    <location>
        <begin position="173"/>
        <end position="221"/>
    </location>
</feature>
<dbReference type="Pfam" id="PF00271">
    <property type="entry name" value="Helicase_C"/>
    <property type="match status" value="1"/>
</dbReference>
<dbReference type="InterPro" id="IPR049730">
    <property type="entry name" value="SNF2/RAD54-like_C"/>
</dbReference>
<dbReference type="Gene3D" id="3.40.50.300">
    <property type="entry name" value="P-loop containing nucleotide triphosphate hydrolases"/>
    <property type="match status" value="1"/>
</dbReference>
<dbReference type="AlphaFoldDB" id="A0AAV2H0V8"/>
<dbReference type="PANTHER" id="PTHR45766:SF6">
    <property type="entry name" value="SWI_SNF-RELATED MATRIX-ASSOCIATED ACTIN-DEPENDENT REGULATOR OF CHROMATIN SUBFAMILY A-LIKE PROTEIN 1"/>
    <property type="match status" value="1"/>
</dbReference>
<sequence length="278" mass="30709">MIFKAKSVKYIRIDGRTSSEQRNFFCREFQSKDDYRVAILSITAANAGLNLCAANLVVFAELFWNPGILVQAEDRVHRIGQADSVSVQYLVARGTADDYIWPLVQDKLNILSKAGLTRDDFSDASTKVMQTMDNSQSTILDLFRSDFIDDSPVIASCSIESLPESEMTASVQAETSKKTTVTNASSPVKKTSPGKKKTPIKFKGPRTELTPTKRQASLTDFFTSTPPKKILRLDDACGKAPEESPEDNAFTENSTQATADISQDDLVVLESVDWDDDL</sequence>
<proteinExistence type="predicted"/>
<dbReference type="PANTHER" id="PTHR45766">
    <property type="entry name" value="DNA ANNEALING HELICASE AND ENDONUCLEASE ZRANB3 FAMILY MEMBER"/>
    <property type="match status" value="1"/>
</dbReference>
<evidence type="ECO:0000256" key="2">
    <source>
        <dbReference type="SAM" id="MobiDB-lite"/>
    </source>
</evidence>
<reference evidence="4 5" key="1">
    <citation type="submission" date="2024-04" db="EMBL/GenBank/DDBJ databases">
        <authorList>
            <consortium name="Genoscope - CEA"/>
            <person name="William W."/>
        </authorList>
    </citation>
    <scope>NUCLEOTIDE SEQUENCE [LARGE SCALE GENOMIC DNA]</scope>
</reference>